<accession>A0ABY0IFL8</accession>
<proteinExistence type="predicted"/>
<dbReference type="Proteomes" id="UP000443582">
    <property type="component" value="Unassembled WGS sequence"/>
</dbReference>
<evidence type="ECO:0000313" key="2">
    <source>
        <dbReference type="Proteomes" id="UP000443582"/>
    </source>
</evidence>
<evidence type="ECO:0008006" key="3">
    <source>
        <dbReference type="Google" id="ProtNLM"/>
    </source>
</evidence>
<organism evidence="1 2">
    <name type="scientific">Halobacteriovorax vibrionivorans</name>
    <dbReference type="NCBI Taxonomy" id="2152716"/>
    <lineage>
        <taxon>Bacteria</taxon>
        <taxon>Pseudomonadati</taxon>
        <taxon>Bdellovibrionota</taxon>
        <taxon>Bacteriovoracia</taxon>
        <taxon>Bacteriovoracales</taxon>
        <taxon>Halobacteriovoraceae</taxon>
        <taxon>Halobacteriovorax</taxon>
    </lineage>
</organism>
<protein>
    <recommendedName>
        <fullName evidence="3">DUF429 domain-containing protein</fullName>
    </recommendedName>
</protein>
<dbReference type="RefSeq" id="WP_115361454.1">
    <property type="nucleotide sequence ID" value="NZ_QDKL01000002.1"/>
</dbReference>
<keyword evidence="2" id="KW-1185">Reference proteome</keyword>
<comment type="caution">
    <text evidence="1">The sequence shown here is derived from an EMBL/GenBank/DDBJ whole genome shotgun (WGS) entry which is preliminary data.</text>
</comment>
<evidence type="ECO:0000313" key="1">
    <source>
        <dbReference type="EMBL" id="RZF21752.1"/>
    </source>
</evidence>
<reference evidence="2" key="1">
    <citation type="journal article" date="2019" name="Int. J. Syst. Evol. Microbiol.">
        <title>Halobacteriovorax valvorus sp. nov., a novel prokaryotic predator isolated from coastal seawater of China.</title>
        <authorList>
            <person name="Chen M.-X."/>
        </authorList>
    </citation>
    <scope>NUCLEOTIDE SEQUENCE [LARGE SCALE GENOMIC DNA]</scope>
    <source>
        <strain evidence="2">BL9</strain>
    </source>
</reference>
<sequence>MNLTFNRVAGLSMKGGRRDNFFFCLLDHHKESGRWFLKSILDVKDEDEYSDGDDILNQWIDKYDLKHVIVDFPLSRPACHECNLKCPGVAKCPVGHVEKVREDITAILEIDRKMEEENPKEYERRRNFEDLTHFDRDTFSKESQDFMLSKSFKRRLKKGFVPYWNRSLDFWIWCSYHDQLLELFNTTFDSFGNTSLMMLSRFSYMKRHFPQECFFYEGHVNLILLELLKSRIILKKNILNLTDLDLGIEARLDIVKKIENKLGIFIYDNDLEIIVKNVRAFDSFLLAVCGLQKAKGQARSMPDWTLPHLTNFILPSFVSGT</sequence>
<dbReference type="EMBL" id="QDKL01000002">
    <property type="protein sequence ID" value="RZF21752.1"/>
    <property type="molecule type" value="Genomic_DNA"/>
</dbReference>
<name>A0ABY0IFL8_9BACT</name>
<gene>
    <name evidence="1" type="ORF">DAY19_08670</name>
</gene>